<gene>
    <name evidence="1" type="ORF">HMPREF9696_03004</name>
</gene>
<evidence type="ECO:0000313" key="2">
    <source>
        <dbReference type="Proteomes" id="UP000001095"/>
    </source>
</evidence>
<dbReference type="Proteomes" id="UP000001095">
    <property type="component" value="Unassembled WGS sequence"/>
</dbReference>
<dbReference type="RefSeq" id="WP_002713874.1">
    <property type="nucleotide sequence ID" value="NZ_KB375281.1"/>
</dbReference>
<evidence type="ECO:0000313" key="1">
    <source>
        <dbReference type="EMBL" id="EKS33884.1"/>
    </source>
</evidence>
<sequence>MSSKDYAEMIKKATLELKAIGESRRIEQAERLREDGRLTADEIDLVLKHGWQISFTPKRKDDVAGEEFHTIAKTVAKHPKLSVSRAFHLTGLDPFSPNDWLYLADALASIVLRGPRKVSRNEGFQARLKADVRVVRAAYPTVTMTELIMALHAMDKKTYSMSEPTLKNYLRKAGIKGLARESSYTKPRKLVVTRPQGL</sequence>
<name>K8NZI0_9BRAD</name>
<accession>K8NZI0</accession>
<organism evidence="1 2">
    <name type="scientific">Afipia clevelandensis ATCC 49720</name>
    <dbReference type="NCBI Taxonomy" id="883079"/>
    <lineage>
        <taxon>Bacteria</taxon>
        <taxon>Pseudomonadati</taxon>
        <taxon>Pseudomonadota</taxon>
        <taxon>Alphaproteobacteria</taxon>
        <taxon>Hyphomicrobiales</taxon>
        <taxon>Nitrobacteraceae</taxon>
        <taxon>Afipia</taxon>
    </lineage>
</organism>
<dbReference type="EMBL" id="AGWY01000012">
    <property type="protein sequence ID" value="EKS33884.1"/>
    <property type="molecule type" value="Genomic_DNA"/>
</dbReference>
<dbReference type="HOGENOM" id="CLU_1375679_0_0_5"/>
<protein>
    <submittedName>
        <fullName evidence="1">Uncharacterized protein</fullName>
    </submittedName>
</protein>
<proteinExistence type="predicted"/>
<keyword evidence="2" id="KW-1185">Reference proteome</keyword>
<reference evidence="1 2" key="1">
    <citation type="submission" date="2012-04" db="EMBL/GenBank/DDBJ databases">
        <title>The Genome Sequence of Afipia clevelandensis ATCC 49720.</title>
        <authorList>
            <consortium name="The Broad Institute Genome Sequencing Platform"/>
            <person name="Earl A."/>
            <person name="Ward D."/>
            <person name="Feldgarden M."/>
            <person name="Gevers D."/>
            <person name="Huys G."/>
            <person name="Walker B."/>
            <person name="Young S.K."/>
            <person name="Zeng Q."/>
            <person name="Gargeya S."/>
            <person name="Fitzgerald M."/>
            <person name="Haas B."/>
            <person name="Abouelleil A."/>
            <person name="Alvarado L."/>
            <person name="Arachchi H.M."/>
            <person name="Berlin A."/>
            <person name="Chapman S.B."/>
            <person name="Goldberg J."/>
            <person name="Griggs A."/>
            <person name="Gujja S."/>
            <person name="Hansen M."/>
            <person name="Howarth C."/>
            <person name="Imamovic A."/>
            <person name="Larimer J."/>
            <person name="McCowen C."/>
            <person name="Montmayeur A."/>
            <person name="Murphy C."/>
            <person name="Neiman D."/>
            <person name="Pearson M."/>
            <person name="Priest M."/>
            <person name="Roberts A."/>
            <person name="Saif S."/>
            <person name="Shea T."/>
            <person name="Sisk P."/>
            <person name="Sykes S."/>
            <person name="Wortman J."/>
            <person name="Nusbaum C."/>
            <person name="Birren B."/>
        </authorList>
    </citation>
    <scope>NUCLEOTIDE SEQUENCE [LARGE SCALE GENOMIC DNA]</scope>
    <source>
        <strain evidence="1 2">ATCC 49720</strain>
    </source>
</reference>
<comment type="caution">
    <text evidence="1">The sequence shown here is derived from an EMBL/GenBank/DDBJ whole genome shotgun (WGS) entry which is preliminary data.</text>
</comment>
<dbReference type="AlphaFoldDB" id="K8NZI0"/>